<feature type="compositionally biased region" description="Low complexity" evidence="1">
    <location>
        <begin position="131"/>
        <end position="149"/>
    </location>
</feature>
<dbReference type="GeneID" id="64664878"/>
<dbReference type="EMBL" id="JABBWK010000438">
    <property type="protein sequence ID" value="KAG1884218.1"/>
    <property type="molecule type" value="Genomic_DNA"/>
</dbReference>
<sequence length="749" mass="79930">MIEWRPSSLCPRKLIGRCQTLECPTVLAFLDTLWLPKSHDELTTFKFVMGQFNTKDGKSLTEVFTVFFFFNFDSWAGHRILTTEILLPPLLSLPGNRTSQASSSSNFIAIIPGMRPQTRAKTTASAPTHDIPSSSPAPATTSSPTRAIPYTRSKGPAAASAEPINSTAQPRVRTPLTIRLPRASLVGHGTTLSIANNVSTSSLTASAPAVGVNIGAGAPIPTSSIRTPIPGPTPRVLTPPPTSSNVSQPTSTTSPRPPSSALSPAITASKPTPVSSTRLPAPPIYTFPPPPPPPNHVDDPAAAARASSTIQLPASVTPNANAATLSALSTQSATSADTSISASPRCPTPPSSSSHTTLSTSTTLRPVQRTLAMASESQIVSRQTPRAQCPTPSSAGALPSPASGVDIESDYAGDGMEVDTEGISAMMNSRNNSTAPKTSDRHREANKKYRQRLKERIKNGEIDELEAERMKERKRINARNSRARRKLAMRNEAAKDNGSMSSVEPGPLLTPRIQPSPAPPVDPVPGPGDFLLCLPDTNPPVGSYYSTTFHEILTKADPNSGSSDGASTTHPHFEPDSHRNFDFDFDVTMPPALFPLTKTRDFRDACTMTDLAPDFSKESDIPSSLEPIAPALARRPHRQLTPDRLHDFATNPLQLIDKAFLLIVPDPSSTLGKLVLCKVLEYRVSSAGRRFFVQFWGDKKASEMGLDRMMEVLAGGYEIDPPPADPSAGPQGAGLAGRVFGALRSFTGF</sequence>
<feature type="compositionally biased region" description="Polar residues" evidence="1">
    <location>
        <begin position="269"/>
        <end position="278"/>
    </location>
</feature>
<dbReference type="Proteomes" id="UP001195769">
    <property type="component" value="Unassembled WGS sequence"/>
</dbReference>
<accession>A0AAD4DN26</accession>
<feature type="compositionally biased region" description="Low complexity" evidence="1">
    <location>
        <begin position="219"/>
        <end position="228"/>
    </location>
</feature>
<dbReference type="CDD" id="cd14686">
    <property type="entry name" value="bZIP"/>
    <property type="match status" value="1"/>
</dbReference>
<comment type="caution">
    <text evidence="2">The sequence shown here is derived from an EMBL/GenBank/DDBJ whole genome shotgun (WGS) entry which is preliminary data.</text>
</comment>
<reference evidence="2" key="1">
    <citation type="journal article" date="2020" name="New Phytol.">
        <title>Comparative genomics reveals dynamic genome evolution in host specialist ectomycorrhizal fungi.</title>
        <authorList>
            <person name="Lofgren L.A."/>
            <person name="Nguyen N.H."/>
            <person name="Vilgalys R."/>
            <person name="Ruytinx J."/>
            <person name="Liao H.L."/>
            <person name="Branco S."/>
            <person name="Kuo A."/>
            <person name="LaButti K."/>
            <person name="Lipzen A."/>
            <person name="Andreopoulos W."/>
            <person name="Pangilinan J."/>
            <person name="Riley R."/>
            <person name="Hundley H."/>
            <person name="Na H."/>
            <person name="Barry K."/>
            <person name="Grigoriev I.V."/>
            <person name="Stajich J.E."/>
            <person name="Kennedy P.G."/>
        </authorList>
    </citation>
    <scope>NUCLEOTIDE SEQUENCE</scope>
    <source>
        <strain evidence="2">FC203</strain>
    </source>
</reference>
<feature type="region of interest" description="Disordered" evidence="1">
    <location>
        <begin position="377"/>
        <end position="404"/>
    </location>
</feature>
<keyword evidence="3" id="KW-1185">Reference proteome</keyword>
<protein>
    <recommendedName>
        <fullName evidence="4">BZIP domain-containing protein</fullName>
    </recommendedName>
</protein>
<feature type="region of interest" description="Disordered" evidence="1">
    <location>
        <begin position="427"/>
        <end position="446"/>
    </location>
</feature>
<evidence type="ECO:0000256" key="1">
    <source>
        <dbReference type="SAM" id="MobiDB-lite"/>
    </source>
</evidence>
<feature type="compositionally biased region" description="Pro residues" evidence="1">
    <location>
        <begin position="229"/>
        <end position="242"/>
    </location>
</feature>
<proteinExistence type="predicted"/>
<dbReference type="RefSeq" id="XP_041216240.1">
    <property type="nucleotide sequence ID" value="XM_041370580.1"/>
</dbReference>
<feature type="region of interest" description="Disordered" evidence="1">
    <location>
        <begin position="118"/>
        <end position="172"/>
    </location>
</feature>
<feature type="region of interest" description="Disordered" evidence="1">
    <location>
        <begin position="218"/>
        <end position="307"/>
    </location>
</feature>
<feature type="compositionally biased region" description="Polar residues" evidence="1">
    <location>
        <begin position="427"/>
        <end position="437"/>
    </location>
</feature>
<name>A0AAD4DN26_9AGAM</name>
<feature type="region of interest" description="Disordered" evidence="1">
    <location>
        <begin position="479"/>
        <end position="524"/>
    </location>
</feature>
<dbReference type="AlphaFoldDB" id="A0AAD4DN26"/>
<evidence type="ECO:0008006" key="4">
    <source>
        <dbReference type="Google" id="ProtNLM"/>
    </source>
</evidence>
<organism evidence="2 3">
    <name type="scientific">Suillus fuscotomentosus</name>
    <dbReference type="NCBI Taxonomy" id="1912939"/>
    <lineage>
        <taxon>Eukaryota</taxon>
        <taxon>Fungi</taxon>
        <taxon>Dikarya</taxon>
        <taxon>Basidiomycota</taxon>
        <taxon>Agaricomycotina</taxon>
        <taxon>Agaricomycetes</taxon>
        <taxon>Agaricomycetidae</taxon>
        <taxon>Boletales</taxon>
        <taxon>Suillineae</taxon>
        <taxon>Suillaceae</taxon>
        <taxon>Suillus</taxon>
    </lineage>
</organism>
<feature type="compositionally biased region" description="Pro residues" evidence="1">
    <location>
        <begin position="280"/>
        <end position="295"/>
    </location>
</feature>
<feature type="compositionally biased region" description="Basic residues" evidence="1">
    <location>
        <begin position="479"/>
        <end position="488"/>
    </location>
</feature>
<gene>
    <name evidence="2" type="ORF">F5891DRAFT_1284870</name>
</gene>
<feature type="region of interest" description="Disordered" evidence="1">
    <location>
        <begin position="336"/>
        <end position="365"/>
    </location>
</feature>
<feature type="compositionally biased region" description="Low complexity" evidence="1">
    <location>
        <begin position="390"/>
        <end position="403"/>
    </location>
</feature>
<feature type="compositionally biased region" description="Low complexity" evidence="1">
    <location>
        <begin position="247"/>
        <end position="264"/>
    </location>
</feature>
<feature type="compositionally biased region" description="Polar residues" evidence="1">
    <location>
        <begin position="377"/>
        <end position="386"/>
    </location>
</feature>
<dbReference type="PRINTS" id="PR01217">
    <property type="entry name" value="PRICHEXTENSN"/>
</dbReference>
<evidence type="ECO:0000313" key="3">
    <source>
        <dbReference type="Proteomes" id="UP001195769"/>
    </source>
</evidence>
<evidence type="ECO:0000313" key="2">
    <source>
        <dbReference type="EMBL" id="KAG1884218.1"/>
    </source>
</evidence>
<feature type="compositionally biased region" description="Pro residues" evidence="1">
    <location>
        <begin position="514"/>
        <end position="524"/>
    </location>
</feature>